<protein>
    <recommendedName>
        <fullName evidence="2">DRBM domain-containing protein</fullName>
    </recommendedName>
</protein>
<evidence type="ECO:0000313" key="3">
    <source>
        <dbReference type="EMBL" id="KAF2879447.1"/>
    </source>
</evidence>
<evidence type="ECO:0000259" key="2">
    <source>
        <dbReference type="PROSITE" id="PS50137"/>
    </source>
</evidence>
<dbReference type="GO" id="GO:0005737">
    <property type="term" value="C:cytoplasm"/>
    <property type="evidence" value="ECO:0007669"/>
    <property type="project" value="TreeGrafter"/>
</dbReference>
<feature type="domain" description="DRBM" evidence="2">
    <location>
        <begin position="47"/>
        <end position="113"/>
    </location>
</feature>
<dbReference type="OrthoDB" id="6363432at2759"/>
<dbReference type="EMBL" id="VTPC01091162">
    <property type="protein sequence ID" value="KAF2879447.1"/>
    <property type="molecule type" value="Genomic_DNA"/>
</dbReference>
<dbReference type="PANTHER" id="PTHR10910">
    <property type="entry name" value="EUKARYOTE SPECIFIC DSRNA BINDING PROTEIN"/>
    <property type="match status" value="1"/>
</dbReference>
<organism evidence="3 4">
    <name type="scientific">Ignelater luminosus</name>
    <name type="common">Cucubano</name>
    <name type="synonym">Pyrophorus luminosus</name>
    <dbReference type="NCBI Taxonomy" id="2038154"/>
    <lineage>
        <taxon>Eukaryota</taxon>
        <taxon>Metazoa</taxon>
        <taxon>Ecdysozoa</taxon>
        <taxon>Arthropoda</taxon>
        <taxon>Hexapoda</taxon>
        <taxon>Insecta</taxon>
        <taxon>Pterygota</taxon>
        <taxon>Neoptera</taxon>
        <taxon>Endopterygota</taxon>
        <taxon>Coleoptera</taxon>
        <taxon>Polyphaga</taxon>
        <taxon>Elateriformia</taxon>
        <taxon>Elateroidea</taxon>
        <taxon>Elateridae</taxon>
        <taxon>Agrypninae</taxon>
        <taxon>Pyrophorini</taxon>
        <taxon>Ignelater</taxon>
    </lineage>
</organism>
<proteinExistence type="predicted"/>
<name>A0A8K0FX96_IGNLU</name>
<dbReference type="Proteomes" id="UP000801492">
    <property type="component" value="Unassembled WGS sequence"/>
</dbReference>
<dbReference type="PROSITE" id="PS50137">
    <property type="entry name" value="DS_RBD"/>
    <property type="match status" value="2"/>
</dbReference>
<evidence type="ECO:0000256" key="1">
    <source>
        <dbReference type="PROSITE-ProRule" id="PRU00266"/>
    </source>
</evidence>
<dbReference type="Gene3D" id="3.30.160.20">
    <property type="match status" value="2"/>
</dbReference>
<keyword evidence="4" id="KW-1185">Reference proteome</keyword>
<evidence type="ECO:0000313" key="4">
    <source>
        <dbReference type="Proteomes" id="UP000801492"/>
    </source>
</evidence>
<dbReference type="PANTHER" id="PTHR10910:SF62">
    <property type="entry name" value="AT07585P-RELATED"/>
    <property type="match status" value="1"/>
</dbReference>
<dbReference type="InterPro" id="IPR014720">
    <property type="entry name" value="dsRBD_dom"/>
</dbReference>
<dbReference type="GO" id="GO:0010468">
    <property type="term" value="P:regulation of gene expression"/>
    <property type="evidence" value="ECO:0007669"/>
    <property type="project" value="UniProtKB-ARBA"/>
</dbReference>
<comment type="caution">
    <text evidence="3">The sequence shown here is derived from an EMBL/GenBank/DDBJ whole genome shotgun (WGS) entry which is preliminary data.</text>
</comment>
<dbReference type="GO" id="GO:0006396">
    <property type="term" value="P:RNA processing"/>
    <property type="evidence" value="ECO:0007669"/>
    <property type="project" value="TreeGrafter"/>
</dbReference>
<keyword evidence="1" id="KW-0694">RNA-binding</keyword>
<dbReference type="GO" id="GO:0005730">
    <property type="term" value="C:nucleolus"/>
    <property type="evidence" value="ECO:0007669"/>
    <property type="project" value="TreeGrafter"/>
</dbReference>
<accession>A0A8K0FX96</accession>
<sequence>MGETGEGTERRLKKNKPFWMRKEGVSGKINRKERLRRRNQRLRKILQPKNALMVLNELIGSAPYNMSENVDMYEGTLFKCTVLIDGVEHIGMGKSKPAAKTAAAEAALKHMVLSKLKNAQALDPSCIAPPANDNATPEGGEGEVKMEIDDDNLGGISWSHVACYALHKLLSSWDEGTNLAEKLIDESSTIATGQFEKIPINEKPNILLQLAQAAVGGAMTAPGIAKTFEKKPAKKLPETAATMNPIMLLNQMHPNAVYEEVAKSGNPPNVQFTIKCTIGGEVFFGTGSTKKGARKMSAFAACRKLLGIEYAPAFLEEHGFTEKAVIACTSGPAASAVAVA</sequence>
<dbReference type="GO" id="GO:0003723">
    <property type="term" value="F:RNA binding"/>
    <property type="evidence" value="ECO:0007669"/>
    <property type="project" value="UniProtKB-UniRule"/>
</dbReference>
<dbReference type="AlphaFoldDB" id="A0A8K0FX96"/>
<gene>
    <name evidence="3" type="ORF">ILUMI_26727</name>
</gene>
<dbReference type="SUPFAM" id="SSF54768">
    <property type="entry name" value="dsRNA-binding domain-like"/>
    <property type="match status" value="2"/>
</dbReference>
<reference evidence="3" key="1">
    <citation type="submission" date="2019-08" db="EMBL/GenBank/DDBJ databases">
        <title>The genome of the North American firefly Photinus pyralis.</title>
        <authorList>
            <consortium name="Photinus pyralis genome working group"/>
            <person name="Fallon T.R."/>
            <person name="Sander Lower S.E."/>
            <person name="Weng J.-K."/>
        </authorList>
    </citation>
    <scope>NUCLEOTIDE SEQUENCE</scope>
    <source>
        <strain evidence="3">TRF0915ILg1</strain>
        <tissue evidence="3">Whole body</tissue>
    </source>
</reference>
<dbReference type="Pfam" id="PF00035">
    <property type="entry name" value="dsrm"/>
    <property type="match status" value="2"/>
</dbReference>
<dbReference type="SMART" id="SM00358">
    <property type="entry name" value="DSRM"/>
    <property type="match status" value="2"/>
</dbReference>
<feature type="domain" description="DRBM" evidence="2">
    <location>
        <begin position="231"/>
        <end position="307"/>
    </location>
</feature>